<evidence type="ECO:0000256" key="2">
    <source>
        <dbReference type="ARBA" id="ARBA00007520"/>
    </source>
</evidence>
<dbReference type="InterPro" id="IPR010573">
    <property type="entry name" value="MFS_Str1/Tri12-like"/>
</dbReference>
<evidence type="ECO:0000256" key="1">
    <source>
        <dbReference type="ARBA" id="ARBA00004141"/>
    </source>
</evidence>
<evidence type="ECO:0008006" key="11">
    <source>
        <dbReference type="Google" id="ProtNLM"/>
    </source>
</evidence>
<keyword evidence="5 8" id="KW-1133">Transmembrane helix</keyword>
<keyword evidence="10" id="KW-1185">Reference proteome</keyword>
<comment type="similarity">
    <text evidence="2">Belongs to the major facilitator superfamily. TCR/Tet family.</text>
</comment>
<protein>
    <recommendedName>
        <fullName evidence="11">Major facilitator superfamily (MFS) profile domain-containing protein</fullName>
    </recommendedName>
</protein>
<dbReference type="OrthoDB" id="4161376at2759"/>
<name>A0A139HRG5_9PEZI</name>
<dbReference type="PANTHER" id="PTHR23501">
    <property type="entry name" value="MAJOR FACILITATOR SUPERFAMILY"/>
    <property type="match status" value="1"/>
</dbReference>
<dbReference type="EMBL" id="LFZO01000576">
    <property type="protein sequence ID" value="KXT05064.1"/>
    <property type="molecule type" value="Genomic_DNA"/>
</dbReference>
<gene>
    <name evidence="9" type="ORF">AC579_1020</name>
</gene>
<dbReference type="Proteomes" id="UP000073492">
    <property type="component" value="Unassembled WGS sequence"/>
</dbReference>
<organism evidence="9 10">
    <name type="scientific">Pseudocercospora musae</name>
    <dbReference type="NCBI Taxonomy" id="113226"/>
    <lineage>
        <taxon>Eukaryota</taxon>
        <taxon>Fungi</taxon>
        <taxon>Dikarya</taxon>
        <taxon>Ascomycota</taxon>
        <taxon>Pezizomycotina</taxon>
        <taxon>Dothideomycetes</taxon>
        <taxon>Dothideomycetidae</taxon>
        <taxon>Mycosphaerellales</taxon>
        <taxon>Mycosphaerellaceae</taxon>
        <taxon>Pseudocercospora</taxon>
    </lineage>
</organism>
<sequence length="332" mass="36623">MGSIDGAVAMNVNTIIGAETLIELVPMKYRYLANSYCYLMTVPSSPLSARVAYSFLQYPGTWRNSFYFLIAINVTSILAWFFFYHPPTFSMLHRQKLAKDLLLHFDWVGVGLYTAGLIMFIFGLNWGGVLYPWKSGQVIGTTVAGGITLFLILPAYEIVIMKRGKEPYLPLHLFKNRRFISATASSSGWFIGPKWCAIGAAVTGCALMTSCSANLGDRHLTVGLLVPGAFAMGLLEGISTTTSTFHLRSQEEIGEGGGLCVFLVSAAFSGTAIILACFFTNNDKTTGNYVASQMHTKAAEHQYQDKMQEERRASLTGSMTERDREIAQQQKF</sequence>
<dbReference type="AlphaFoldDB" id="A0A139HRG5"/>
<evidence type="ECO:0000256" key="6">
    <source>
        <dbReference type="ARBA" id="ARBA00023136"/>
    </source>
</evidence>
<evidence type="ECO:0000256" key="5">
    <source>
        <dbReference type="ARBA" id="ARBA00022989"/>
    </source>
</evidence>
<feature type="region of interest" description="Disordered" evidence="7">
    <location>
        <begin position="309"/>
        <end position="332"/>
    </location>
</feature>
<reference evidence="9 10" key="1">
    <citation type="submission" date="2015-07" db="EMBL/GenBank/DDBJ databases">
        <title>Comparative genomics of the Sigatoka disease complex on banana suggests a link between parallel evolutionary changes in Pseudocercospora fijiensis and Pseudocercospora eumusae and increased virulence on the banana host.</title>
        <authorList>
            <person name="Chang T.-C."/>
            <person name="Salvucci A."/>
            <person name="Crous P.W."/>
            <person name="Stergiopoulos I."/>
        </authorList>
    </citation>
    <scope>NUCLEOTIDE SEQUENCE [LARGE SCALE GENOMIC DNA]</scope>
    <source>
        <strain evidence="9 10">CBS 116634</strain>
    </source>
</reference>
<keyword evidence="6 8" id="KW-0472">Membrane</keyword>
<dbReference type="GO" id="GO:0005886">
    <property type="term" value="C:plasma membrane"/>
    <property type="evidence" value="ECO:0007669"/>
    <property type="project" value="TreeGrafter"/>
</dbReference>
<feature type="transmembrane region" description="Helical" evidence="8">
    <location>
        <begin position="222"/>
        <end position="247"/>
    </location>
</feature>
<comment type="subcellular location">
    <subcellularLocation>
        <location evidence="1">Membrane</location>
        <topology evidence="1">Multi-pass membrane protein</topology>
    </subcellularLocation>
</comment>
<dbReference type="Pfam" id="PF06609">
    <property type="entry name" value="TRI12"/>
    <property type="match status" value="1"/>
</dbReference>
<accession>A0A139HRG5</accession>
<evidence type="ECO:0000256" key="3">
    <source>
        <dbReference type="ARBA" id="ARBA00022448"/>
    </source>
</evidence>
<comment type="caution">
    <text evidence="9">The sequence shown here is derived from an EMBL/GenBank/DDBJ whole genome shotgun (WGS) entry which is preliminary data.</text>
</comment>
<dbReference type="PANTHER" id="PTHR23501:SF102">
    <property type="entry name" value="DRUG TRANSPORTER, PUTATIVE (AFU_ORTHOLOGUE AFUA_3G08530)-RELATED"/>
    <property type="match status" value="1"/>
</dbReference>
<keyword evidence="4 8" id="KW-0812">Transmembrane</keyword>
<feature type="transmembrane region" description="Helical" evidence="8">
    <location>
        <begin position="105"/>
        <end position="126"/>
    </location>
</feature>
<evidence type="ECO:0000256" key="8">
    <source>
        <dbReference type="SAM" id="Phobius"/>
    </source>
</evidence>
<evidence type="ECO:0000313" key="9">
    <source>
        <dbReference type="EMBL" id="KXT05064.1"/>
    </source>
</evidence>
<feature type="transmembrane region" description="Helical" evidence="8">
    <location>
        <begin position="65"/>
        <end position="84"/>
    </location>
</feature>
<feature type="transmembrane region" description="Helical" evidence="8">
    <location>
        <begin position="138"/>
        <end position="159"/>
    </location>
</feature>
<dbReference type="GO" id="GO:0022857">
    <property type="term" value="F:transmembrane transporter activity"/>
    <property type="evidence" value="ECO:0007669"/>
    <property type="project" value="InterPro"/>
</dbReference>
<evidence type="ECO:0000256" key="7">
    <source>
        <dbReference type="SAM" id="MobiDB-lite"/>
    </source>
</evidence>
<feature type="transmembrane region" description="Helical" evidence="8">
    <location>
        <begin position="259"/>
        <end position="281"/>
    </location>
</feature>
<feature type="transmembrane region" description="Helical" evidence="8">
    <location>
        <begin position="179"/>
        <end position="202"/>
    </location>
</feature>
<evidence type="ECO:0000313" key="10">
    <source>
        <dbReference type="Proteomes" id="UP000073492"/>
    </source>
</evidence>
<evidence type="ECO:0000256" key="4">
    <source>
        <dbReference type="ARBA" id="ARBA00022692"/>
    </source>
</evidence>
<keyword evidence="3" id="KW-0813">Transport</keyword>
<proteinExistence type="inferred from homology"/>